<dbReference type="SUPFAM" id="SSF50985">
    <property type="entry name" value="RCC1/BLIP-II"/>
    <property type="match status" value="1"/>
</dbReference>
<dbReference type="Gene3D" id="2.130.10.30">
    <property type="entry name" value="Regulator of chromosome condensation 1/beta-lactamase-inhibitor protein II"/>
    <property type="match status" value="1"/>
</dbReference>
<accession>A0A2I1H274</accession>
<gene>
    <name evidence="2" type="ORF">RhiirA4_470881</name>
</gene>
<evidence type="ECO:0000313" key="3">
    <source>
        <dbReference type="Proteomes" id="UP000234323"/>
    </source>
</evidence>
<organism evidence="2 3">
    <name type="scientific">Rhizophagus irregularis</name>
    <dbReference type="NCBI Taxonomy" id="588596"/>
    <lineage>
        <taxon>Eukaryota</taxon>
        <taxon>Fungi</taxon>
        <taxon>Fungi incertae sedis</taxon>
        <taxon>Mucoromycota</taxon>
        <taxon>Glomeromycotina</taxon>
        <taxon>Glomeromycetes</taxon>
        <taxon>Glomerales</taxon>
        <taxon>Glomeraceae</taxon>
        <taxon>Rhizophagus</taxon>
    </lineage>
</organism>
<protein>
    <submittedName>
        <fullName evidence="2">Uncharacterized protein</fullName>
    </submittedName>
</protein>
<dbReference type="VEuPathDB" id="FungiDB:FUN_017744"/>
<comment type="caution">
    <text evidence="2">The sequence shown here is derived from an EMBL/GenBank/DDBJ whole genome shotgun (WGS) entry which is preliminary data.</text>
</comment>
<feature type="compositionally biased region" description="Low complexity" evidence="1">
    <location>
        <begin position="12"/>
        <end position="29"/>
    </location>
</feature>
<dbReference type="AlphaFoldDB" id="A0A2I1H274"/>
<evidence type="ECO:0000313" key="2">
    <source>
        <dbReference type="EMBL" id="PKY52941.1"/>
    </source>
</evidence>
<dbReference type="InterPro" id="IPR009091">
    <property type="entry name" value="RCC1/BLIP-II"/>
</dbReference>
<dbReference type="InterPro" id="IPR000408">
    <property type="entry name" value="Reg_chr_condens"/>
</dbReference>
<reference evidence="2 3" key="1">
    <citation type="submission" date="2015-10" db="EMBL/GenBank/DDBJ databases">
        <title>Genome analyses suggest a sexual origin of heterokaryosis in a supposedly ancient asexual fungus.</title>
        <authorList>
            <person name="Ropars J."/>
            <person name="Sedzielewska K."/>
            <person name="Noel J."/>
            <person name="Charron P."/>
            <person name="Farinelli L."/>
            <person name="Marton T."/>
            <person name="Kruger M."/>
            <person name="Pelin A."/>
            <person name="Brachmann A."/>
            <person name="Corradi N."/>
        </authorList>
    </citation>
    <scope>NUCLEOTIDE SEQUENCE [LARGE SCALE GENOMIC DNA]</scope>
    <source>
        <strain evidence="2 3">A4</strain>
    </source>
</reference>
<dbReference type="EMBL" id="LLXI01001297">
    <property type="protein sequence ID" value="PKY52941.1"/>
    <property type="molecule type" value="Genomic_DNA"/>
</dbReference>
<proteinExistence type="predicted"/>
<feature type="compositionally biased region" description="Polar residues" evidence="1">
    <location>
        <begin position="1"/>
        <end position="11"/>
    </location>
</feature>
<dbReference type="VEuPathDB" id="FungiDB:RhiirFUN_023111"/>
<name>A0A2I1H274_9GLOM</name>
<dbReference type="PROSITE" id="PS00626">
    <property type="entry name" value="RCC1_2"/>
    <property type="match status" value="1"/>
</dbReference>
<dbReference type="VEuPathDB" id="FungiDB:RhiirA1_423976"/>
<keyword evidence="3" id="KW-1185">Reference proteome</keyword>
<dbReference type="Proteomes" id="UP000234323">
    <property type="component" value="Unassembled WGS sequence"/>
</dbReference>
<sequence>MVKNNKTVQQQATRRSARIAARTTSSNASVTSKSAHHGRNVTAARNNKRKRLVELYEEGTSDQNTDKRHKQIATTRKAIRKAIIPTHETKVVSVELYEEGTSDQNTDKRHKQIATSRKAIRKAIIPTHETKVVSVELYKEGTSDRNIDKRLKQKRGNNVVEDDNTQILNAKRRKWNTFIVPIPTFPKRIGQVYAIGSNDMSQCGVDISAGALHSAALTSDGKVVT</sequence>
<feature type="region of interest" description="Disordered" evidence="1">
    <location>
        <begin position="1"/>
        <end position="47"/>
    </location>
</feature>
<evidence type="ECO:0000256" key="1">
    <source>
        <dbReference type="SAM" id="MobiDB-lite"/>
    </source>
</evidence>